<sequence>MGDSDSDSRRDRARWPLSFQMSPTGHKFWSHRLYRGPHDQPVKVLYSRTKLESEEIAHEFLDEKVVGFDMEWLAHSDKTPNARLQELVSVIQIASEHKIAIFHIGLHPGTTAKDLLAPALRKIIEDPAIKKCGVAVYNADFARLQRWFGLHPRGAFELSHLHNLITHGAHDPTNCTRKLRKLKVQVEQHLGLPLNKGEVRTSNWSKPLSAAQVEYAAADAYAGFMLYHCMNAKRADMNPTPPLPVFAETYGHAIRGKESWDTLLQLAPADGDARSISVLDFYTTPSEDAADQSGVQVAGWEGKPEERDQAADDQEIPPPLDDACEYVRVGWCGKHPRFAKAADVGVNVIQQLRDQHAAEQQRAEASGGTLPKSSIAIKAGPRTVDQGVLDEGRTELLFQKLKKHRRDLAKQRKCAAFIIAYDTLLHAISRNCPRNDIELLRIKGIGKVKVAEFGPAWLAIVKDFVRNLGTDDFQVKNGDQQVTSTTPTASNPRTPASQGHFDQTIQSTPTLHTGVSFSMQNASLRREIVDEDVAENLDDSGASDDASAFGSPLMKPSSSALKRKREEIEAEHKLAPTRPEHMRARNQVSAERAKSPPQLPPTATITRPPQILSTPPRQDMESIPVLFQTSYINRAGSLAAQGGPKLTTPAHASPLQPAPLKESHPTHEPAAQPEMDLQPAAKQSSSSNYQETLLRNKIKAFNKLVTCTIQLPADTIEHLVNNPPRTMQELLAVPGILPFANACSRANRDLLGFLDKSAPATR</sequence>
<dbReference type="EMBL" id="JAWRVE010000130">
    <property type="protein sequence ID" value="KAL1855373.1"/>
    <property type="molecule type" value="Genomic_DNA"/>
</dbReference>
<dbReference type="InterPro" id="IPR051132">
    <property type="entry name" value="3-5_Exonuclease_domain"/>
</dbReference>
<dbReference type="PANTHER" id="PTHR13620">
    <property type="entry name" value="3-5 EXONUCLEASE"/>
    <property type="match status" value="1"/>
</dbReference>
<organism evidence="5 6">
    <name type="scientific">Diaporthe australafricana</name>
    <dbReference type="NCBI Taxonomy" id="127596"/>
    <lineage>
        <taxon>Eukaryota</taxon>
        <taxon>Fungi</taxon>
        <taxon>Dikarya</taxon>
        <taxon>Ascomycota</taxon>
        <taxon>Pezizomycotina</taxon>
        <taxon>Sordariomycetes</taxon>
        <taxon>Sordariomycetidae</taxon>
        <taxon>Diaporthales</taxon>
        <taxon>Diaporthaceae</taxon>
        <taxon>Diaporthe</taxon>
    </lineage>
</organism>
<evidence type="ECO:0000256" key="3">
    <source>
        <dbReference type="SAM" id="MobiDB-lite"/>
    </source>
</evidence>
<dbReference type="Gene3D" id="3.30.420.10">
    <property type="entry name" value="Ribonuclease H-like superfamily/Ribonuclease H"/>
    <property type="match status" value="1"/>
</dbReference>
<feature type="compositionally biased region" description="Polar residues" evidence="3">
    <location>
        <begin position="601"/>
        <end position="616"/>
    </location>
</feature>
<feature type="region of interest" description="Disordered" evidence="3">
    <location>
        <begin position="475"/>
        <end position="502"/>
    </location>
</feature>
<dbReference type="Pfam" id="PF00570">
    <property type="entry name" value="HRDC"/>
    <property type="match status" value="1"/>
</dbReference>
<dbReference type="Proteomes" id="UP001583177">
    <property type="component" value="Unassembled WGS sequence"/>
</dbReference>
<dbReference type="Pfam" id="PF01612">
    <property type="entry name" value="DNA_pol_A_exo1"/>
    <property type="match status" value="1"/>
</dbReference>
<keyword evidence="1" id="KW-0540">Nuclease</keyword>
<dbReference type="InterPro" id="IPR002121">
    <property type="entry name" value="HRDC_dom"/>
</dbReference>
<dbReference type="InterPro" id="IPR012337">
    <property type="entry name" value="RNaseH-like_sf"/>
</dbReference>
<dbReference type="PROSITE" id="PS50967">
    <property type="entry name" value="HRDC"/>
    <property type="match status" value="1"/>
</dbReference>
<name>A0ABR3W7S0_9PEZI</name>
<dbReference type="InterPro" id="IPR044876">
    <property type="entry name" value="HRDC_dom_sf"/>
</dbReference>
<keyword evidence="2" id="KW-0378">Hydrolase</keyword>
<dbReference type="PANTHER" id="PTHR13620:SF104">
    <property type="entry name" value="EXONUCLEASE 3'-5' DOMAIN-CONTAINING PROTEIN 2"/>
    <property type="match status" value="1"/>
</dbReference>
<feature type="compositionally biased region" description="Polar residues" evidence="3">
    <location>
        <begin position="477"/>
        <end position="502"/>
    </location>
</feature>
<evidence type="ECO:0000313" key="5">
    <source>
        <dbReference type="EMBL" id="KAL1855373.1"/>
    </source>
</evidence>
<feature type="region of interest" description="Disordered" evidence="3">
    <location>
        <begin position="537"/>
        <end position="620"/>
    </location>
</feature>
<feature type="compositionally biased region" description="Basic and acidic residues" evidence="3">
    <location>
        <begin position="564"/>
        <end position="583"/>
    </location>
</feature>
<dbReference type="InterPro" id="IPR010997">
    <property type="entry name" value="HRDC-like_sf"/>
</dbReference>
<dbReference type="SMART" id="SM00341">
    <property type="entry name" value="HRDC"/>
    <property type="match status" value="1"/>
</dbReference>
<dbReference type="Gene3D" id="1.10.150.80">
    <property type="entry name" value="HRDC domain"/>
    <property type="match status" value="1"/>
</dbReference>
<protein>
    <recommendedName>
        <fullName evidence="4">HRDC domain-containing protein</fullName>
    </recommendedName>
</protein>
<dbReference type="SMART" id="SM00474">
    <property type="entry name" value="35EXOc"/>
    <property type="match status" value="1"/>
</dbReference>
<evidence type="ECO:0000256" key="2">
    <source>
        <dbReference type="ARBA" id="ARBA00022801"/>
    </source>
</evidence>
<dbReference type="InterPro" id="IPR036397">
    <property type="entry name" value="RNaseH_sf"/>
</dbReference>
<evidence type="ECO:0000313" key="6">
    <source>
        <dbReference type="Proteomes" id="UP001583177"/>
    </source>
</evidence>
<feature type="region of interest" description="Disordered" evidence="3">
    <location>
        <begin position="640"/>
        <end position="671"/>
    </location>
</feature>
<accession>A0ABR3W7S0</accession>
<gene>
    <name evidence="5" type="ORF">Daus18300_011091</name>
</gene>
<feature type="region of interest" description="Disordered" evidence="3">
    <location>
        <begin position="289"/>
        <end position="317"/>
    </location>
</feature>
<dbReference type="InterPro" id="IPR002562">
    <property type="entry name" value="3'-5'_exonuclease_dom"/>
</dbReference>
<proteinExistence type="predicted"/>
<keyword evidence="6" id="KW-1185">Reference proteome</keyword>
<reference evidence="5 6" key="1">
    <citation type="journal article" date="2024" name="IMA Fungus">
        <title>IMA Genome - F19 : A genome assembly and annotation guide to empower mycologists, including annotated draft genome sequences of Ceratocystis pirilliformis, Diaporthe australafricana, Fusarium ophioides, Paecilomyces lecythidis, and Sporothrix stenoceras.</title>
        <authorList>
            <person name="Aylward J."/>
            <person name="Wilson A.M."/>
            <person name="Visagie C.M."/>
            <person name="Spraker J."/>
            <person name="Barnes I."/>
            <person name="Buitendag C."/>
            <person name="Ceriani C."/>
            <person name="Del Mar Angel L."/>
            <person name="du Plessis D."/>
            <person name="Fuchs T."/>
            <person name="Gasser K."/>
            <person name="Kramer D."/>
            <person name="Li W."/>
            <person name="Munsamy K."/>
            <person name="Piso A."/>
            <person name="Price J.L."/>
            <person name="Sonnekus B."/>
            <person name="Thomas C."/>
            <person name="van der Nest A."/>
            <person name="van Dijk A."/>
            <person name="van Heerden A."/>
            <person name="van Vuuren N."/>
            <person name="Yilmaz N."/>
            <person name="Duong T.A."/>
            <person name="van der Merwe N.A."/>
            <person name="Wingfield M.J."/>
            <person name="Wingfield B.D."/>
        </authorList>
    </citation>
    <scope>NUCLEOTIDE SEQUENCE [LARGE SCALE GENOMIC DNA]</scope>
    <source>
        <strain evidence="5 6">CMW 18300</strain>
    </source>
</reference>
<dbReference type="SUPFAM" id="SSF53098">
    <property type="entry name" value="Ribonuclease H-like"/>
    <property type="match status" value="1"/>
</dbReference>
<dbReference type="SUPFAM" id="SSF47819">
    <property type="entry name" value="HRDC-like"/>
    <property type="match status" value="1"/>
</dbReference>
<dbReference type="CDD" id="cd06141">
    <property type="entry name" value="WRN_exo"/>
    <property type="match status" value="1"/>
</dbReference>
<feature type="domain" description="HRDC" evidence="4">
    <location>
        <begin position="391"/>
        <end position="471"/>
    </location>
</feature>
<evidence type="ECO:0000256" key="1">
    <source>
        <dbReference type="ARBA" id="ARBA00022722"/>
    </source>
</evidence>
<comment type="caution">
    <text evidence="5">The sequence shown here is derived from an EMBL/GenBank/DDBJ whole genome shotgun (WGS) entry which is preliminary data.</text>
</comment>
<evidence type="ECO:0000259" key="4">
    <source>
        <dbReference type="PROSITE" id="PS50967"/>
    </source>
</evidence>